<feature type="region of interest" description="Disordered" evidence="1">
    <location>
        <begin position="1056"/>
        <end position="1090"/>
    </location>
</feature>
<feature type="compositionally biased region" description="Low complexity" evidence="1">
    <location>
        <begin position="344"/>
        <end position="359"/>
    </location>
</feature>
<gene>
    <name evidence="2" type="ORF">BN1204_023700</name>
</gene>
<proteinExistence type="predicted"/>
<feature type="compositionally biased region" description="Polar residues" evidence="1">
    <location>
        <begin position="103"/>
        <end position="112"/>
    </location>
</feature>
<feature type="compositionally biased region" description="Acidic residues" evidence="1">
    <location>
        <begin position="1056"/>
        <end position="1070"/>
    </location>
</feature>
<protein>
    <submittedName>
        <fullName evidence="2">Uncharacterized protein</fullName>
    </submittedName>
</protein>
<feature type="region of interest" description="Disordered" evidence="1">
    <location>
        <begin position="91"/>
        <end position="152"/>
    </location>
</feature>
<feature type="region of interest" description="Disordered" evidence="1">
    <location>
        <begin position="1557"/>
        <end position="1582"/>
    </location>
</feature>
<organism evidence="2">
    <name type="scientific">Neospora caninum (strain Liverpool)</name>
    <dbReference type="NCBI Taxonomy" id="572307"/>
    <lineage>
        <taxon>Eukaryota</taxon>
        <taxon>Sar</taxon>
        <taxon>Alveolata</taxon>
        <taxon>Apicomplexa</taxon>
        <taxon>Conoidasida</taxon>
        <taxon>Coccidia</taxon>
        <taxon>Eucoccidiorida</taxon>
        <taxon>Eimeriorina</taxon>
        <taxon>Sarcocystidae</taxon>
        <taxon>Neospora</taxon>
    </lineage>
</organism>
<feature type="compositionally biased region" description="Pro residues" evidence="1">
    <location>
        <begin position="114"/>
        <end position="126"/>
    </location>
</feature>
<feature type="region of interest" description="Disordered" evidence="1">
    <location>
        <begin position="260"/>
        <end position="359"/>
    </location>
</feature>
<feature type="region of interest" description="Disordered" evidence="1">
    <location>
        <begin position="750"/>
        <end position="803"/>
    </location>
</feature>
<evidence type="ECO:0000313" key="2">
    <source>
        <dbReference type="EMBL" id="CEL66560.1"/>
    </source>
</evidence>
<dbReference type="EMBL" id="LN714481">
    <property type="protein sequence ID" value="CEL66560.1"/>
    <property type="molecule type" value="Genomic_DNA"/>
</dbReference>
<feature type="region of interest" description="Disordered" evidence="1">
    <location>
        <begin position="1363"/>
        <end position="1408"/>
    </location>
</feature>
<feature type="region of interest" description="Disordered" evidence="1">
    <location>
        <begin position="1249"/>
        <end position="1303"/>
    </location>
</feature>
<evidence type="ECO:0000256" key="1">
    <source>
        <dbReference type="SAM" id="MobiDB-lite"/>
    </source>
</evidence>
<sequence>MAKSVVAGLPSRPWGQRRRMALHRGAGGATIGRFLLDVDRRCPFCESLLAVCASSRMLFACSPLHSAPVSAHVSSHGSEGIPVLTEQRAVPDTRTYPGPIGNRPTQRRTTFPSRAPPTLLPGPSPGRPADFPMQTRGSFGAASRSPAPPRSCFEGLTGTAPATPARPPFSFSGFQIRSKCDVAALPPWKRWLPKHRARLGHMAATEGSEGGESSATVAPAADIRGLLLLANASLVHRIQSLQRSGQLHLRRLPEVQAQLEGGRKKHAAGPARNLAPLQESLKDGDGTGWAAPDERPRQRLTRRSGEVRGGNTPTVTKTEARYLHETDEREASADGQAEGVVPHSLTSSPAPTSASPSPSPFFVVLRPGRPGGAETRHSPVLLPNFRSLLQAACVPASLSSPSESPRYPSAAGAVLVAGHLAEYITEVVPFLPELAASSRSSVSDDEEGAVAASVLRALLIQASAFLGHSPSSFHALSVLMAFSALSPALPFECQQMPYLLEQARHQKQLRKLQPVISHPSAKRLFAELLRICCDARQSDQVAAPAGPERDGEEAETNRLAPPQPNQSGLARTLSASEAFSVSPEALRLPPIDDSAVLPLLEAYWRLELRRPDILTSLLNCVAFEHLWIDERQLVRLCSCLAFYERPGLDAAVALAAHRNKTREASLRGPLGKAERDAVSSAAALKGDTTLYGNLDGTQEQLRGYLAAAVLRIFDLAGVRLAERFSFFSDDDIGDLCRALVRLKRNHDKLRERQARQGPGDGRALLQRENGKESGKQEHGRGNRRDSWDAGRRQASKAGPVAHLHDSPCLPQLEPFTVYFNVWKRPLGMALQRCLPLTLHDFRYWNLIDVGEMLAEFQTREKDCVGGGLASCERSDIALAAGSQSGDLPEVPGRFGYVAAAYPEEFREPQGEMESEDLAQRIASEVWKFSIMMRFGYTGKALMVLHKLDVGDPRTQKSLLRHVTKLFGFSWAGNFFAELTVAAATAAYKAGLPVERQKKGVHVAGWRLYNNLALYLLRPIGVADAPLMESHLNSAGDDVSGEPISAAAEAEEEVVEESEADALNLEDEEEAQGSTRNGVSVGARYESRPGAPARRKRRMRRLIDTVSSPLLCCEIAAAFARLGVTQASLLHAIVERAEIEGRGWMHLQHLISLARDMQEVSVHSERLLAMLLDAERQKVELPTCSPAALALLPLLLGRIRGCRPVHMPTLLRLHKLLLDETNPLQTAPDFFSDKDVDWHKTLQAAAQYIAAGDRANRPSEERPEERDLGENKAVDCEGSPPPQTALRSPAEVRGGLSSSTHDSRTACSGSSYVSACFVSAVSPLPAHFSGESKTVFVQGEKDGTAAAAEATRAARRRNNVEALVADPMSTVEERTGDGGSCHGRLSPRTLSERGRSAHASPDARTSTAGVYATAKQHERWNICADGSIHSSASLFETASMHSPPPDSHTEHVDPAAATSVKHSGDSRTAEATQLPEEGRRQLTPSVLRLALFSVDDLVVLLRGLELARCCSRPLATQALRVLERRKSEVTAGHLPALLSGLATVGGGGEHPLLAARGRPESVSMEQGAKSRPELDAGRSQGSTPASSILEDLIETHIGALSDEEIPTCIWAAYALGIPAISSSLRNGVDEHRVSAASSSNGEHRVDAERRPRAGALVKLVRRFLGASLNASGPLLHLLQVVGVCFRLDALRNPHLQQPEELGRFAELVEGSPMILSAGNLSGASSCTSFSARYLVARSALASAGSREIDGRPISEQFHGAGIPGAAGGGRRQGDDAGDSAESSATSLSEATRLRALATRKAATAALEEKGLVCTHDLPVFPFTVDMAFNRPLLRSGARNAGDNQRIEREGVTFGGAPRWTRDMVNCEAHTHPQESRADVRENGNLAYLARPPTRKEGDSEFEAPALFTAPFPRSALSPPKPVWSHTWRVPDAGFQAPSAATGRAEHVYPWSPTRGSPEICSGSRESPLGADMGDVSSVAVFVVGSRRSLCLIDLNLLPAGQIEREVPPPHDGSNTKPPQYCQGEDASFTRWELDLGNQSAERDAVLPATRSGVGSREQTLVESEGKAVTKELNKRVTFVSKSELEHSGWRFGPYEQLRDRVLKDLGWQVFYVSAG</sequence>
<reference evidence="2" key="1">
    <citation type="journal article" date="2015" name="PLoS ONE">
        <title>Comprehensive Evaluation of Toxoplasma gondii VEG and Neospora caninum LIV Genomes with Tachyzoite Stage Transcriptome and Proteome Defines Novel Transcript Features.</title>
        <authorList>
            <person name="Ramaprasad A."/>
            <person name="Mourier T."/>
            <person name="Naeem R."/>
            <person name="Malas T.B."/>
            <person name="Moussa E."/>
            <person name="Panigrahi A."/>
            <person name="Vermont S.J."/>
            <person name="Otto T.D."/>
            <person name="Wastling J."/>
            <person name="Pain A."/>
        </authorList>
    </citation>
    <scope>NUCLEOTIDE SEQUENCE</scope>
    <source>
        <strain evidence="2">Liverpool</strain>
    </source>
</reference>
<feature type="region of interest" description="Disordered" evidence="1">
    <location>
        <begin position="1750"/>
        <end position="1786"/>
    </location>
</feature>
<feature type="compositionally biased region" description="Basic and acidic residues" evidence="1">
    <location>
        <begin position="1253"/>
        <end position="1274"/>
    </location>
</feature>
<feature type="region of interest" description="Disordered" evidence="1">
    <location>
        <begin position="540"/>
        <end position="572"/>
    </location>
</feature>
<feature type="compositionally biased region" description="Basic and acidic residues" evidence="1">
    <location>
        <begin position="768"/>
        <end position="791"/>
    </location>
</feature>
<name>A0A0F7UD85_NEOCL</name>
<accession>A0A0F7UD85</accession>
<feature type="compositionally biased region" description="Basic and acidic residues" evidence="1">
    <location>
        <begin position="318"/>
        <end position="332"/>
    </location>
</feature>
<feature type="compositionally biased region" description="Gly residues" evidence="1">
    <location>
        <begin position="1760"/>
        <end position="1769"/>
    </location>
</feature>
<feature type="region of interest" description="Disordered" evidence="1">
    <location>
        <begin position="1436"/>
        <end position="1478"/>
    </location>
</feature>